<proteinExistence type="inferred from homology"/>
<keyword evidence="7" id="KW-0055">Arginine biosynthesis</keyword>
<comment type="pathway">
    <text evidence="7">Amino-acid biosynthesis; L-arginine biosynthesis.</text>
</comment>
<dbReference type="EMBL" id="BDMD01000080">
    <property type="protein sequence ID" value="GBF09645.1"/>
    <property type="molecule type" value="Genomic_DNA"/>
</dbReference>
<dbReference type="InterPro" id="IPR050103">
    <property type="entry name" value="Class-III_PLP-dep_AT"/>
</dbReference>
<dbReference type="GO" id="GO:0030170">
    <property type="term" value="F:pyridoxal phosphate binding"/>
    <property type="evidence" value="ECO:0007669"/>
    <property type="project" value="InterPro"/>
</dbReference>
<dbReference type="GO" id="GO:0019878">
    <property type="term" value="P:lysine biosynthetic process via aminoadipic acid"/>
    <property type="evidence" value="ECO:0007669"/>
    <property type="project" value="UniProtKB-UniRule"/>
</dbReference>
<keyword evidence="6 7" id="KW-0457">Lysine biosynthesis</keyword>
<dbReference type="PANTHER" id="PTHR11986">
    <property type="entry name" value="AMINOTRANSFERASE CLASS III"/>
    <property type="match status" value="1"/>
</dbReference>
<comment type="pathway">
    <text evidence="7">Amino-acid biosynthesis; L-lysine biosynthesis via AAA pathway; L-lysine from L-alpha-aminoadipate (Thermus route): step 4/5.</text>
</comment>
<feature type="modified residue" description="N6-(pyridoxal phosphate)lysine" evidence="7">
    <location>
        <position position="238"/>
    </location>
</feature>
<feature type="binding site" evidence="7">
    <location>
        <begin position="98"/>
        <end position="99"/>
    </location>
    <ligand>
        <name>pyridoxal 5'-phosphate</name>
        <dbReference type="ChEBI" id="CHEBI:597326"/>
    </ligand>
</feature>
<evidence type="ECO:0000313" key="9">
    <source>
        <dbReference type="Proteomes" id="UP000291213"/>
    </source>
</evidence>
<comment type="similarity">
    <text evidence="7">Belongs to the class-III pyridoxal-phosphate-dependent aminotransferase family. LysJ subfamily.</text>
</comment>
<comment type="cofactor">
    <cofactor evidence="7">
        <name>pyridoxal 5'-phosphate</name>
        <dbReference type="ChEBI" id="CHEBI:597326"/>
    </cofactor>
    <text evidence="7">Binds 1 pyridoxal phosphate per subunit.</text>
</comment>
<dbReference type="SUPFAM" id="SSF53383">
    <property type="entry name" value="PLP-dependent transferases"/>
    <property type="match status" value="1"/>
</dbReference>
<comment type="function">
    <text evidence="7">Involved in both the arginine and lysine biosynthetic pathways.</text>
</comment>
<protein>
    <recommendedName>
        <fullName evidence="7">Putative [LysW]-aminoadipate semialdehyde/glutamate semialdehyde transaminase</fullName>
        <ecNumber evidence="7">2.6.1.118</ecNumber>
        <ecNumber evidence="7">2.6.1.124</ecNumber>
    </recommendedName>
</protein>
<keyword evidence="2 7" id="KW-0032">Aminotransferase</keyword>
<gene>
    <name evidence="7" type="primary">lysJ</name>
    <name evidence="8" type="ORF">apy_13700</name>
</gene>
<evidence type="ECO:0000256" key="4">
    <source>
        <dbReference type="ARBA" id="ARBA00022679"/>
    </source>
</evidence>
<evidence type="ECO:0000256" key="1">
    <source>
        <dbReference type="ARBA" id="ARBA00022490"/>
    </source>
</evidence>
<dbReference type="Gene3D" id="3.40.640.10">
    <property type="entry name" value="Type I PLP-dependent aspartate aminotransferase-like (Major domain)"/>
    <property type="match status" value="1"/>
</dbReference>
<evidence type="ECO:0000256" key="2">
    <source>
        <dbReference type="ARBA" id="ARBA00022576"/>
    </source>
</evidence>
<dbReference type="InterPro" id="IPR049704">
    <property type="entry name" value="Aminotrans_3_PPA_site"/>
</dbReference>
<keyword evidence="5 7" id="KW-0663">Pyridoxal phosphate</keyword>
<evidence type="ECO:0000256" key="6">
    <source>
        <dbReference type="ARBA" id="ARBA00023154"/>
    </source>
</evidence>
<dbReference type="InterPro" id="IPR015424">
    <property type="entry name" value="PyrdxlP-dep_Trfase"/>
</dbReference>
<dbReference type="Pfam" id="PF00202">
    <property type="entry name" value="Aminotran_3"/>
    <property type="match status" value="1"/>
</dbReference>
<evidence type="ECO:0000313" key="8">
    <source>
        <dbReference type="EMBL" id="GBF09645.1"/>
    </source>
</evidence>
<dbReference type="EC" id="2.6.1.118" evidence="7"/>
<dbReference type="CDD" id="cd00610">
    <property type="entry name" value="OAT_like"/>
    <property type="match status" value="1"/>
</dbReference>
<evidence type="ECO:0000256" key="7">
    <source>
        <dbReference type="HAMAP-Rule" id="MF_02084"/>
    </source>
</evidence>
<dbReference type="RefSeq" id="WP_243637298.1">
    <property type="nucleotide sequence ID" value="NZ_BDMD01000080.1"/>
</dbReference>
<comment type="subcellular location">
    <subcellularLocation>
        <location evidence="7">Cytoplasm</location>
    </subcellularLocation>
</comment>
<dbReference type="GO" id="GO:0042450">
    <property type="term" value="P:L-arginine biosynthetic process via ornithine"/>
    <property type="evidence" value="ECO:0007669"/>
    <property type="project" value="UniProtKB-UniRule"/>
</dbReference>
<dbReference type="EC" id="2.6.1.124" evidence="7"/>
<accession>A0A401HB03</accession>
<name>A0A401HB03_AERPX</name>
<dbReference type="InterPro" id="IPR005814">
    <property type="entry name" value="Aminotrans_3"/>
</dbReference>
<keyword evidence="3 7" id="KW-0028">Amino-acid biosynthesis</keyword>
<dbReference type="GO" id="GO:0005737">
    <property type="term" value="C:cytoplasm"/>
    <property type="evidence" value="ECO:0007669"/>
    <property type="project" value="UniProtKB-SubCell"/>
</dbReference>
<dbReference type="GO" id="GO:0042802">
    <property type="term" value="F:identical protein binding"/>
    <property type="evidence" value="ECO:0007669"/>
    <property type="project" value="TreeGrafter"/>
</dbReference>
<feature type="binding site" evidence="7">
    <location>
        <position position="128"/>
    </location>
    <ligand>
        <name>substrate</name>
    </ligand>
</feature>
<sequence length="386" mass="41239">MALKFVRFYGYRGLRIVKGSMQYVWDDSGRKYLDCHAGHGAAFLGHSNPAIVEAVVRQARELVAASSSFSTPSLEEALTEFSRIAPPWAEEIVFLNTGTEAVEAALKAAWLATGKRGIVALKNSFHGRTLASLSVTWNPRYREGVPVLNTRFLSPSTDPGEVEKLVPEDTAAIIVEPIQGEGGLTRIDAELAKALREAADRVGALLIFDEIQTGFGRTGRVWAHESLGVEPDIMTAGKSIAGGLPASAVLSREGVLATLASGRHGSTHAANPLSMAAVAAASRFLREEGVPDKARTAGALLEGLLRDRIEGLRLVRGVRGEGLMLGVELRLDPGPVLRCLQESERVLALKSGATVVRLLPPYSISREDAEMVAYGLEQCICGGFGC</sequence>
<comment type="catalytic activity">
    <reaction evidence="7">
        <text>[amino-group carrier protein]-C-terminal-gamma-(L-ornithyl)-L-glutamate + 2-oxoglutarate = [amino-group carrier protein]-C-terminal-gamma-(L-glutamyl-5-semialdehyde)-L-glutamate + L-glutamate</text>
        <dbReference type="Rhea" id="RHEA:52672"/>
        <dbReference type="Rhea" id="RHEA-COMP:13327"/>
        <dbReference type="Rhea" id="RHEA-COMP:13328"/>
        <dbReference type="ChEBI" id="CHEBI:16810"/>
        <dbReference type="ChEBI" id="CHEBI:29985"/>
        <dbReference type="ChEBI" id="CHEBI:136761"/>
        <dbReference type="ChEBI" id="CHEBI:136763"/>
        <dbReference type="EC" id="2.6.1.124"/>
    </reaction>
</comment>
<dbReference type="FunFam" id="3.40.640.10:FF:000004">
    <property type="entry name" value="Acetylornithine aminotransferase"/>
    <property type="match status" value="1"/>
</dbReference>
<dbReference type="Gene3D" id="3.90.1150.10">
    <property type="entry name" value="Aspartate Aminotransferase, domain 1"/>
    <property type="match status" value="1"/>
</dbReference>
<dbReference type="InterPro" id="IPR037537">
    <property type="entry name" value="LysJ"/>
</dbReference>
<dbReference type="InterPro" id="IPR015421">
    <property type="entry name" value="PyrdxlP-dep_Trfase_major"/>
</dbReference>
<evidence type="ECO:0000256" key="3">
    <source>
        <dbReference type="ARBA" id="ARBA00022605"/>
    </source>
</evidence>
<dbReference type="PIRSF" id="PIRSF000521">
    <property type="entry name" value="Transaminase_4ab_Lys_Orn"/>
    <property type="match status" value="1"/>
</dbReference>
<feature type="binding site" evidence="7">
    <location>
        <begin position="209"/>
        <end position="212"/>
    </location>
    <ligand>
        <name>pyridoxal 5'-phosphate</name>
        <dbReference type="ChEBI" id="CHEBI:597326"/>
    </ligand>
</feature>
<keyword evidence="1 7" id="KW-0963">Cytoplasm</keyword>
<organism evidence="8 9">
    <name type="scientific">Aeropyrum pernix</name>
    <dbReference type="NCBI Taxonomy" id="56636"/>
    <lineage>
        <taxon>Archaea</taxon>
        <taxon>Thermoproteota</taxon>
        <taxon>Thermoprotei</taxon>
        <taxon>Desulfurococcales</taxon>
        <taxon>Desulfurococcaceae</taxon>
        <taxon>Aeropyrum</taxon>
    </lineage>
</organism>
<dbReference type="Proteomes" id="UP000291213">
    <property type="component" value="Unassembled WGS sequence"/>
</dbReference>
<feature type="binding site" evidence="7">
    <location>
        <position position="125"/>
    </location>
    <ligand>
        <name>pyridoxal 5'-phosphate</name>
        <dbReference type="ChEBI" id="CHEBI:597326"/>
    </ligand>
</feature>
<dbReference type="GO" id="GO:0008483">
    <property type="term" value="F:transaminase activity"/>
    <property type="evidence" value="ECO:0007669"/>
    <property type="project" value="UniProtKB-UniRule"/>
</dbReference>
<dbReference type="PANTHER" id="PTHR11986:SF79">
    <property type="entry name" value="ACETYLORNITHINE AMINOTRANSFERASE, MITOCHONDRIAL"/>
    <property type="match status" value="1"/>
</dbReference>
<comment type="catalytic activity">
    <reaction evidence="7">
        <text>[amino-group carrier protein]-C-terminal-gamma-(L-lysyl)-L-glutamate + 2-oxoglutarate = [amino-group carrier protein]-C-terminal-N-(1-carboxy-5-oxopentan-1-yl)-L-glutamine + L-glutamate</text>
        <dbReference type="Rhea" id="RHEA:41952"/>
        <dbReference type="Rhea" id="RHEA-COMP:9714"/>
        <dbReference type="Rhea" id="RHEA-COMP:9715"/>
        <dbReference type="ChEBI" id="CHEBI:16810"/>
        <dbReference type="ChEBI" id="CHEBI:29985"/>
        <dbReference type="ChEBI" id="CHEBI:78501"/>
        <dbReference type="ChEBI" id="CHEBI:78526"/>
        <dbReference type="EC" id="2.6.1.118"/>
    </reaction>
</comment>
<dbReference type="UniPathway" id="UPA00033">
    <property type="reaction ID" value="UER00038"/>
</dbReference>
<comment type="caution">
    <text evidence="8">The sequence shown here is derived from an EMBL/GenBank/DDBJ whole genome shotgun (WGS) entry which is preliminary data.</text>
</comment>
<dbReference type="PROSITE" id="PS00600">
    <property type="entry name" value="AA_TRANSFER_CLASS_3"/>
    <property type="match status" value="1"/>
</dbReference>
<comment type="subunit">
    <text evidence="7">Homodimer.</text>
</comment>
<dbReference type="AlphaFoldDB" id="A0A401HB03"/>
<dbReference type="HAMAP" id="MF_02084">
    <property type="entry name" value="LysJ_aminotrans_3"/>
    <property type="match status" value="1"/>
</dbReference>
<reference evidence="8 9" key="1">
    <citation type="submission" date="2017-02" db="EMBL/GenBank/DDBJ databases">
        <title>isolation and characterization of a novel temperate virus Aeropyrum globular virus 1 infecting hyperthermophilic archaeon Aeropyrum.</title>
        <authorList>
            <person name="Yumiya M."/>
            <person name="Yoshida T."/>
            <person name="Sako Y."/>
        </authorList>
    </citation>
    <scope>NUCLEOTIDE SEQUENCE [LARGE SCALE GENOMIC DNA]</scope>
    <source>
        <strain evidence="8 9">YK1-12-2013</strain>
    </source>
</reference>
<dbReference type="UniPathway" id="UPA00068"/>
<keyword evidence="4 7" id="KW-0808">Transferase</keyword>
<feature type="binding site" evidence="7">
    <location>
        <position position="267"/>
    </location>
    <ligand>
        <name>pyridoxal 5'-phosphate</name>
        <dbReference type="ChEBI" id="CHEBI:597326"/>
    </ligand>
</feature>
<feature type="binding site" evidence="7">
    <location>
        <position position="266"/>
    </location>
    <ligand>
        <name>substrate</name>
    </ligand>
</feature>
<dbReference type="InterPro" id="IPR015422">
    <property type="entry name" value="PyrdxlP-dep_Trfase_small"/>
</dbReference>
<evidence type="ECO:0000256" key="5">
    <source>
        <dbReference type="ARBA" id="ARBA00022898"/>
    </source>
</evidence>